<reference evidence="2" key="1">
    <citation type="submission" date="2025-08" db="UniProtKB">
        <authorList>
            <consortium name="Ensembl"/>
        </authorList>
    </citation>
    <scope>IDENTIFICATION</scope>
</reference>
<protein>
    <submittedName>
        <fullName evidence="2">Uncharacterized protein</fullName>
    </submittedName>
</protein>
<dbReference type="Ensembl" id="ENSMMNT00015022844.1">
    <property type="protein sequence ID" value="ENSMMNP00015020780.1"/>
    <property type="gene ID" value="ENSMMNG00015015278.1"/>
</dbReference>
<evidence type="ECO:0000313" key="2">
    <source>
        <dbReference type="Ensembl" id="ENSMMNP00015020780.1"/>
    </source>
</evidence>
<dbReference type="GeneTree" id="ENSGT00960000190923"/>
<name>A0A8C6F9T8_MONMO</name>
<sequence length="48" mass="4666">MAQAAACCPSARGSGDGETGKPRKVALITGITGQVSRGGGRGHKGSLI</sequence>
<evidence type="ECO:0000256" key="1">
    <source>
        <dbReference type="SAM" id="MobiDB-lite"/>
    </source>
</evidence>
<feature type="region of interest" description="Disordered" evidence="1">
    <location>
        <begin position="1"/>
        <end position="23"/>
    </location>
</feature>
<organism evidence="2 3">
    <name type="scientific">Monodon monoceros</name>
    <name type="common">Narwhal</name>
    <name type="synonym">Ceratodon monodon</name>
    <dbReference type="NCBI Taxonomy" id="40151"/>
    <lineage>
        <taxon>Eukaryota</taxon>
        <taxon>Metazoa</taxon>
        <taxon>Chordata</taxon>
        <taxon>Craniata</taxon>
        <taxon>Vertebrata</taxon>
        <taxon>Euteleostomi</taxon>
        <taxon>Mammalia</taxon>
        <taxon>Eutheria</taxon>
        <taxon>Laurasiatheria</taxon>
        <taxon>Artiodactyla</taxon>
        <taxon>Whippomorpha</taxon>
        <taxon>Cetacea</taxon>
        <taxon>Odontoceti</taxon>
        <taxon>Monodontidae</taxon>
        <taxon>Monodon</taxon>
    </lineage>
</organism>
<proteinExistence type="predicted"/>
<reference evidence="2" key="2">
    <citation type="submission" date="2025-09" db="UniProtKB">
        <authorList>
            <consortium name="Ensembl"/>
        </authorList>
    </citation>
    <scope>IDENTIFICATION</scope>
</reference>
<accession>A0A8C6F9T8</accession>
<keyword evidence="3" id="KW-1185">Reference proteome</keyword>
<dbReference type="Proteomes" id="UP000694561">
    <property type="component" value="Unplaced"/>
</dbReference>
<dbReference type="AlphaFoldDB" id="A0A8C6F9T8"/>
<evidence type="ECO:0000313" key="3">
    <source>
        <dbReference type="Proteomes" id="UP000694561"/>
    </source>
</evidence>